<keyword evidence="21" id="KW-1185">Reference proteome</keyword>
<keyword evidence="14" id="KW-0511">Multifunctional enzyme</keyword>
<dbReference type="InterPro" id="IPR036950">
    <property type="entry name" value="PBP_transglycosylase"/>
</dbReference>
<comment type="similarity">
    <text evidence="3">In the C-terminal section; belongs to the transpeptidase family.</text>
</comment>
<evidence type="ECO:0000256" key="6">
    <source>
        <dbReference type="ARBA" id="ARBA00022645"/>
    </source>
</evidence>
<dbReference type="SUPFAM" id="SSF53955">
    <property type="entry name" value="Lysozyme-like"/>
    <property type="match status" value="1"/>
</dbReference>
<evidence type="ECO:0000313" key="20">
    <source>
        <dbReference type="EMBL" id="GGD94042.1"/>
    </source>
</evidence>
<dbReference type="GO" id="GO:0009002">
    <property type="term" value="F:serine-type D-Ala-D-Ala carboxypeptidase activity"/>
    <property type="evidence" value="ECO:0007669"/>
    <property type="project" value="UniProtKB-EC"/>
</dbReference>
<dbReference type="GO" id="GO:0008360">
    <property type="term" value="P:regulation of cell shape"/>
    <property type="evidence" value="ECO:0007669"/>
    <property type="project" value="UniProtKB-KW"/>
</dbReference>
<keyword evidence="8" id="KW-0328">Glycosyltransferase</keyword>
<dbReference type="InterPro" id="IPR023346">
    <property type="entry name" value="Lysozyme-like_dom_sf"/>
</dbReference>
<dbReference type="SUPFAM" id="SSF56601">
    <property type="entry name" value="beta-lactamase/transpeptidase-like"/>
    <property type="match status" value="1"/>
</dbReference>
<dbReference type="GO" id="GO:0005886">
    <property type="term" value="C:plasma membrane"/>
    <property type="evidence" value="ECO:0007669"/>
    <property type="project" value="UniProtKB-SubCell"/>
</dbReference>
<comment type="catalytic activity">
    <reaction evidence="16">
        <text>Preferential cleavage: (Ac)2-L-Lys-D-Ala-|-D-Ala. Also transpeptidation of peptidyl-alanyl moieties that are N-acyl substituents of D-alanine.</text>
        <dbReference type="EC" id="3.4.16.4"/>
    </reaction>
</comment>
<keyword evidence="12" id="KW-0573">Peptidoglycan synthesis</keyword>
<comment type="subcellular location">
    <subcellularLocation>
        <location evidence="1">Cell membrane</location>
    </subcellularLocation>
</comment>
<gene>
    <name evidence="20" type="primary">mrcA</name>
    <name evidence="20" type="ORF">GCM10011312_17220</name>
</gene>
<reference evidence="20" key="2">
    <citation type="submission" date="2020-09" db="EMBL/GenBank/DDBJ databases">
        <authorList>
            <person name="Sun Q."/>
            <person name="Zhou Y."/>
        </authorList>
    </citation>
    <scope>NUCLEOTIDE SEQUENCE</scope>
    <source>
        <strain evidence="20">CGMCC 1.12924</strain>
    </source>
</reference>
<evidence type="ECO:0000259" key="19">
    <source>
        <dbReference type="Pfam" id="PF00912"/>
    </source>
</evidence>
<dbReference type="InterPro" id="IPR012338">
    <property type="entry name" value="Beta-lactam/transpept-like"/>
</dbReference>
<evidence type="ECO:0000256" key="7">
    <source>
        <dbReference type="ARBA" id="ARBA00022670"/>
    </source>
</evidence>
<keyword evidence="9" id="KW-0808">Transferase</keyword>
<evidence type="ECO:0000256" key="13">
    <source>
        <dbReference type="ARBA" id="ARBA00023136"/>
    </source>
</evidence>
<dbReference type="AlphaFoldDB" id="A0A8J2VB03"/>
<protein>
    <submittedName>
        <fullName evidence="20">Penicillin-binding protein 1A</fullName>
    </submittedName>
</protein>
<dbReference type="GO" id="GO:0006508">
    <property type="term" value="P:proteolysis"/>
    <property type="evidence" value="ECO:0007669"/>
    <property type="project" value="UniProtKB-KW"/>
</dbReference>
<comment type="pathway">
    <text evidence="2">Cell wall biogenesis; peptidoglycan biosynthesis.</text>
</comment>
<comment type="similarity">
    <text evidence="4">In the N-terminal section; belongs to the glycosyltransferase 51 family.</text>
</comment>
<evidence type="ECO:0000256" key="9">
    <source>
        <dbReference type="ARBA" id="ARBA00022679"/>
    </source>
</evidence>
<dbReference type="PANTHER" id="PTHR32282:SF11">
    <property type="entry name" value="PENICILLIN-BINDING PROTEIN 1B"/>
    <property type="match status" value="1"/>
</dbReference>
<dbReference type="GO" id="GO:0009252">
    <property type="term" value="P:peptidoglycan biosynthetic process"/>
    <property type="evidence" value="ECO:0007669"/>
    <property type="project" value="UniProtKB-KW"/>
</dbReference>
<dbReference type="GO" id="GO:0030288">
    <property type="term" value="C:outer membrane-bounded periplasmic space"/>
    <property type="evidence" value="ECO:0007669"/>
    <property type="project" value="TreeGrafter"/>
</dbReference>
<dbReference type="Pfam" id="PF00912">
    <property type="entry name" value="Transgly"/>
    <property type="match status" value="1"/>
</dbReference>
<evidence type="ECO:0000256" key="17">
    <source>
        <dbReference type="ARBA" id="ARBA00049902"/>
    </source>
</evidence>
<evidence type="ECO:0000256" key="3">
    <source>
        <dbReference type="ARBA" id="ARBA00007090"/>
    </source>
</evidence>
<dbReference type="Pfam" id="PF00905">
    <property type="entry name" value="Transpeptidase"/>
    <property type="match status" value="1"/>
</dbReference>
<evidence type="ECO:0000256" key="8">
    <source>
        <dbReference type="ARBA" id="ARBA00022676"/>
    </source>
</evidence>
<evidence type="ECO:0000256" key="15">
    <source>
        <dbReference type="ARBA" id="ARBA00023316"/>
    </source>
</evidence>
<dbReference type="Gene3D" id="1.10.3810.10">
    <property type="entry name" value="Biosynthetic peptidoglycan transglycosylase-like"/>
    <property type="match status" value="1"/>
</dbReference>
<dbReference type="EMBL" id="BMGK01000006">
    <property type="protein sequence ID" value="GGD94042.1"/>
    <property type="molecule type" value="Genomic_DNA"/>
</dbReference>
<dbReference type="Gene3D" id="3.40.710.10">
    <property type="entry name" value="DD-peptidase/beta-lactamase superfamily"/>
    <property type="match status" value="1"/>
</dbReference>
<evidence type="ECO:0000256" key="4">
    <source>
        <dbReference type="ARBA" id="ARBA00007739"/>
    </source>
</evidence>
<evidence type="ECO:0000256" key="11">
    <source>
        <dbReference type="ARBA" id="ARBA00022960"/>
    </source>
</evidence>
<dbReference type="GO" id="GO:0008658">
    <property type="term" value="F:penicillin binding"/>
    <property type="evidence" value="ECO:0007669"/>
    <property type="project" value="InterPro"/>
</dbReference>
<evidence type="ECO:0000256" key="10">
    <source>
        <dbReference type="ARBA" id="ARBA00022801"/>
    </source>
</evidence>
<dbReference type="GO" id="GO:0071555">
    <property type="term" value="P:cell wall organization"/>
    <property type="evidence" value="ECO:0007669"/>
    <property type="project" value="UniProtKB-KW"/>
</dbReference>
<reference evidence="20" key="1">
    <citation type="journal article" date="2014" name="Int. J. Syst. Evol. Microbiol.">
        <title>Complete genome sequence of Corynebacterium casei LMG S-19264T (=DSM 44701T), isolated from a smear-ripened cheese.</title>
        <authorList>
            <consortium name="US DOE Joint Genome Institute (JGI-PGF)"/>
            <person name="Walter F."/>
            <person name="Albersmeier A."/>
            <person name="Kalinowski J."/>
            <person name="Ruckert C."/>
        </authorList>
    </citation>
    <scope>NUCLEOTIDE SEQUENCE</scope>
    <source>
        <strain evidence="20">CGMCC 1.12924</strain>
    </source>
</reference>
<feature type="domain" description="Penicillin-binding protein transpeptidase" evidence="18">
    <location>
        <begin position="387"/>
        <end position="630"/>
    </location>
</feature>
<keyword evidence="5" id="KW-1003">Cell membrane</keyword>
<dbReference type="InterPro" id="IPR050396">
    <property type="entry name" value="Glycosyltr_51/Transpeptidase"/>
</dbReference>
<evidence type="ECO:0000256" key="14">
    <source>
        <dbReference type="ARBA" id="ARBA00023268"/>
    </source>
</evidence>
<keyword evidence="6" id="KW-0121">Carboxypeptidase</keyword>
<evidence type="ECO:0000256" key="5">
    <source>
        <dbReference type="ARBA" id="ARBA00022475"/>
    </source>
</evidence>
<organism evidence="20 21">
    <name type="scientific">Planktosalinus lacus</name>
    <dbReference type="NCBI Taxonomy" id="1526573"/>
    <lineage>
        <taxon>Bacteria</taxon>
        <taxon>Pseudomonadati</taxon>
        <taxon>Bacteroidota</taxon>
        <taxon>Flavobacteriia</taxon>
        <taxon>Flavobacteriales</taxon>
        <taxon>Flavobacteriaceae</taxon>
        <taxon>Planktosalinus</taxon>
    </lineage>
</organism>
<comment type="caution">
    <text evidence="20">The sequence shown here is derived from an EMBL/GenBank/DDBJ whole genome shotgun (WGS) entry which is preliminary data.</text>
</comment>
<evidence type="ECO:0000256" key="2">
    <source>
        <dbReference type="ARBA" id="ARBA00004752"/>
    </source>
</evidence>
<evidence type="ECO:0000256" key="1">
    <source>
        <dbReference type="ARBA" id="ARBA00004236"/>
    </source>
</evidence>
<feature type="domain" description="Glycosyl transferase family 51" evidence="19">
    <location>
        <begin position="40"/>
        <end position="209"/>
    </location>
</feature>
<keyword evidence="7" id="KW-0645">Protease</keyword>
<dbReference type="PANTHER" id="PTHR32282">
    <property type="entry name" value="BINDING PROTEIN TRANSPEPTIDASE, PUTATIVE-RELATED"/>
    <property type="match status" value="1"/>
</dbReference>
<dbReference type="GO" id="GO:0008955">
    <property type="term" value="F:peptidoglycan glycosyltransferase activity"/>
    <property type="evidence" value="ECO:0007669"/>
    <property type="project" value="UniProtKB-EC"/>
</dbReference>
<accession>A0A8J2VB03</accession>
<dbReference type="Proteomes" id="UP000652231">
    <property type="component" value="Unassembled WGS sequence"/>
</dbReference>
<comment type="catalytic activity">
    <reaction evidence="17">
        <text>[GlcNAc-(1-&gt;4)-Mur2Ac(oyl-L-Ala-gamma-D-Glu-L-Lys-D-Ala-D-Ala)](n)-di-trans,octa-cis-undecaprenyl diphosphate + beta-D-GlcNAc-(1-&gt;4)-Mur2Ac(oyl-L-Ala-gamma-D-Glu-L-Lys-D-Ala-D-Ala)-di-trans,octa-cis-undecaprenyl diphosphate = [GlcNAc-(1-&gt;4)-Mur2Ac(oyl-L-Ala-gamma-D-Glu-L-Lys-D-Ala-D-Ala)](n+1)-di-trans,octa-cis-undecaprenyl diphosphate + di-trans,octa-cis-undecaprenyl diphosphate + H(+)</text>
        <dbReference type="Rhea" id="RHEA:23708"/>
        <dbReference type="Rhea" id="RHEA-COMP:9602"/>
        <dbReference type="Rhea" id="RHEA-COMP:9603"/>
        <dbReference type="ChEBI" id="CHEBI:15378"/>
        <dbReference type="ChEBI" id="CHEBI:58405"/>
        <dbReference type="ChEBI" id="CHEBI:60033"/>
        <dbReference type="ChEBI" id="CHEBI:78435"/>
        <dbReference type="EC" id="2.4.99.28"/>
    </reaction>
</comment>
<name>A0A8J2VB03_9FLAO</name>
<evidence type="ECO:0000313" key="21">
    <source>
        <dbReference type="Proteomes" id="UP000652231"/>
    </source>
</evidence>
<dbReference type="InterPro" id="IPR001460">
    <property type="entry name" value="PCN-bd_Tpept"/>
</dbReference>
<sequence>MFGLWGPVPTKKQLSEINQSEASQVLASGGELLGKYFLFDRQSIPFDELPKHLVDALVATEDARFYEHNGIDGQSLFRVFFKTILLQDASSGGGSTITQQLAKNLYGRNDINKIGIVVTKLRESIIARRIEDIYSKEEIIELYFNTVPFSDNTYGVESASNKFFNKSTTDLTLAEAATLVGTLKASNYFNPRLYPKRSKQRRNLVLSQMVTYKYLHPELATNAQMDSLQLDYQYFNHNRGVATYFRETVRKKVSAILDTLRDENGKPYNLYNDGLIIHTTLDFKMQQYAEEAMLLHISKLQQSFENSWGNQAPWIKNKSLIQAQVKKLPVYKKLLKKGFTVNQIMDSLNLKTTKEFYTHDSIVKMQASVIDSIQHYMKFLNTGMISIEPATGAIKTWIGGIDYNAFQYDHVTQSKRQVGSVFKPIVYTAALENGIDACSYFSKETITYEGGYTPQNTTSSDDEDPYLNYSLKYALSNSVNTIAVQLHMETGIENVIAQAEKMGISSPLPKVPSLALGTAELSVLEIVKAYTAYTNDGFVSEPIFISRIETKEGKTIATFDSSNSEEKAFTDDTRHLMIDMMEATVNSGTAKRLRSTYGLQNDIAGKTGTTQDNKDAWFVALTPKLTTVVWVGNDLNIPFRSTSLGQGANAALPMFAQFYQSINRDGNYRNITNARFESLPEHLQAQSECEDTKRDGFFKRLFTNPDKPKEFKEKKKKGGLFSIFKRKDSN</sequence>
<keyword evidence="10" id="KW-0378">Hydrolase</keyword>
<keyword evidence="15" id="KW-0961">Cell wall biogenesis/degradation</keyword>
<keyword evidence="13" id="KW-0472">Membrane</keyword>
<evidence type="ECO:0000259" key="18">
    <source>
        <dbReference type="Pfam" id="PF00905"/>
    </source>
</evidence>
<evidence type="ECO:0000256" key="16">
    <source>
        <dbReference type="ARBA" id="ARBA00034000"/>
    </source>
</evidence>
<keyword evidence="11" id="KW-0133">Cell shape</keyword>
<dbReference type="InterPro" id="IPR001264">
    <property type="entry name" value="Glyco_trans_51"/>
</dbReference>
<proteinExistence type="inferred from homology"/>
<evidence type="ECO:0000256" key="12">
    <source>
        <dbReference type="ARBA" id="ARBA00022984"/>
    </source>
</evidence>